<dbReference type="EnsemblMetazoa" id="G28743.1">
    <property type="protein sequence ID" value="G28743.1:cds"/>
    <property type="gene ID" value="G28743"/>
</dbReference>
<dbReference type="PROSITE" id="PS50090">
    <property type="entry name" value="MYB_LIKE"/>
    <property type="match status" value="1"/>
</dbReference>
<dbReference type="Proteomes" id="UP000005408">
    <property type="component" value="Unassembled WGS sequence"/>
</dbReference>
<name>A0A8W8LMA6_MAGGI</name>
<dbReference type="Gene3D" id="1.10.10.60">
    <property type="entry name" value="Homeodomain-like"/>
    <property type="match status" value="1"/>
</dbReference>
<evidence type="ECO:0000313" key="2">
    <source>
        <dbReference type="EnsemblMetazoa" id="G28743.1:cds"/>
    </source>
</evidence>
<dbReference type="PANTHER" id="PTHR23098:SF16">
    <property type="entry name" value="REGULATORY PROTEIN ZESTE"/>
    <property type="match status" value="1"/>
</dbReference>
<dbReference type="GO" id="GO:0005634">
    <property type="term" value="C:nucleus"/>
    <property type="evidence" value="ECO:0007669"/>
    <property type="project" value="TreeGrafter"/>
</dbReference>
<reference evidence="2" key="1">
    <citation type="submission" date="2022-08" db="UniProtKB">
        <authorList>
            <consortium name="EnsemblMetazoa"/>
        </authorList>
    </citation>
    <scope>IDENTIFICATION</scope>
    <source>
        <strain evidence="2">05x7-T-G4-1.051#20</strain>
    </source>
</reference>
<dbReference type="PANTHER" id="PTHR23098">
    <property type="entry name" value="AGAP001331-PA-RELATED"/>
    <property type="match status" value="1"/>
</dbReference>
<dbReference type="InterPro" id="IPR001005">
    <property type="entry name" value="SANT/Myb"/>
</dbReference>
<feature type="domain" description="Myb-like" evidence="1">
    <location>
        <begin position="2"/>
        <end position="76"/>
    </location>
</feature>
<evidence type="ECO:0000313" key="3">
    <source>
        <dbReference type="Proteomes" id="UP000005408"/>
    </source>
</evidence>
<sequence>MDKQKHKPNWSTDELEALAQGVSANIKTIRGKFSPGLANSQKTQCWQQIAERVNSVNISEITRDVVDCKKKWQDISSATKKKEAARLNKMRGTGGGPAPVDDIKTWERLILGTLSKCSVKGVEGGVDTLECNKATTSSFITIEKDYDSVSGICDDAVADLPDNLPDSISEMKEASVPTLPPTLPEACTSNLMNASWTRPVKKKKLHDSCSKSAEAPKDFNVFYPSSSQTISPVSL</sequence>
<protein>
    <recommendedName>
        <fullName evidence="1">Myb-like domain-containing protein</fullName>
    </recommendedName>
</protein>
<dbReference type="SMART" id="SM00717">
    <property type="entry name" value="SANT"/>
    <property type="match status" value="1"/>
</dbReference>
<evidence type="ECO:0000259" key="1">
    <source>
        <dbReference type="PROSITE" id="PS50090"/>
    </source>
</evidence>
<proteinExistence type="predicted"/>
<keyword evidence="3" id="KW-1185">Reference proteome</keyword>
<dbReference type="AlphaFoldDB" id="A0A8W8LMA6"/>
<dbReference type="InterPro" id="IPR028002">
    <property type="entry name" value="Myb_DNA-bind_5"/>
</dbReference>
<accession>A0A8W8LMA6</accession>
<dbReference type="Pfam" id="PF13873">
    <property type="entry name" value="Myb_DNA-bind_5"/>
    <property type="match status" value="1"/>
</dbReference>
<organism evidence="2 3">
    <name type="scientific">Magallana gigas</name>
    <name type="common">Pacific oyster</name>
    <name type="synonym">Crassostrea gigas</name>
    <dbReference type="NCBI Taxonomy" id="29159"/>
    <lineage>
        <taxon>Eukaryota</taxon>
        <taxon>Metazoa</taxon>
        <taxon>Spiralia</taxon>
        <taxon>Lophotrochozoa</taxon>
        <taxon>Mollusca</taxon>
        <taxon>Bivalvia</taxon>
        <taxon>Autobranchia</taxon>
        <taxon>Pteriomorphia</taxon>
        <taxon>Ostreida</taxon>
        <taxon>Ostreoidea</taxon>
        <taxon>Ostreidae</taxon>
        <taxon>Magallana</taxon>
    </lineage>
</organism>